<proteinExistence type="predicted"/>
<dbReference type="Proteomes" id="UP000018817">
    <property type="component" value="Unassembled WGS sequence"/>
</dbReference>
<dbReference type="EMBL" id="KI669633">
    <property type="protein sequence ID" value="ETN00828.1"/>
    <property type="molecule type" value="Genomic_DNA"/>
</dbReference>
<evidence type="ECO:0000313" key="1">
    <source>
        <dbReference type="EMBL" id="ETN00828.1"/>
    </source>
</evidence>
<protein>
    <submittedName>
        <fullName evidence="1">Uncharacterized protein</fullName>
    </submittedName>
</protein>
<organism evidence="1 2">
    <name type="scientific">Phytophthora nicotianae (strain INRA-310)</name>
    <name type="common">Phytophthora parasitica</name>
    <dbReference type="NCBI Taxonomy" id="761204"/>
    <lineage>
        <taxon>Eukaryota</taxon>
        <taxon>Sar</taxon>
        <taxon>Stramenopiles</taxon>
        <taxon>Oomycota</taxon>
        <taxon>Peronosporomycetes</taxon>
        <taxon>Peronosporales</taxon>
        <taxon>Peronosporaceae</taxon>
        <taxon>Phytophthora</taxon>
    </lineage>
</organism>
<gene>
    <name evidence="1" type="ORF">PPTG_24188</name>
</gene>
<dbReference type="VEuPathDB" id="FungiDB:PPTG_24188"/>
<reference evidence="1 2" key="2">
    <citation type="submission" date="2013-11" db="EMBL/GenBank/DDBJ databases">
        <title>The Genome Sequence of Phytophthora parasitica INRA-310.</title>
        <authorList>
            <consortium name="The Broad Institute Genomics Platform"/>
            <person name="Russ C."/>
            <person name="Tyler B."/>
            <person name="Panabieres F."/>
            <person name="Shan W."/>
            <person name="Tripathy S."/>
            <person name="Grunwald N."/>
            <person name="Machado M."/>
            <person name="Johnson C.S."/>
            <person name="Arredondo F."/>
            <person name="Hong C."/>
            <person name="Coffey M."/>
            <person name="Young S.K."/>
            <person name="Zeng Q."/>
            <person name="Gargeya S."/>
            <person name="Fitzgerald M."/>
            <person name="Abouelleil A."/>
            <person name="Alvarado L."/>
            <person name="Chapman S.B."/>
            <person name="Gainer-Dewar J."/>
            <person name="Goldberg J."/>
            <person name="Griggs A."/>
            <person name="Gujja S."/>
            <person name="Hansen M."/>
            <person name="Howarth C."/>
            <person name="Imamovic A."/>
            <person name="Ireland A."/>
            <person name="Larimer J."/>
            <person name="McCowan C."/>
            <person name="Murphy C."/>
            <person name="Pearson M."/>
            <person name="Poon T.W."/>
            <person name="Priest M."/>
            <person name="Roberts A."/>
            <person name="Saif S."/>
            <person name="Shea T."/>
            <person name="Sykes S."/>
            <person name="Wortman J."/>
            <person name="Nusbaum C."/>
            <person name="Birren B."/>
        </authorList>
    </citation>
    <scope>NUCLEOTIDE SEQUENCE [LARGE SCALE GENOMIC DNA]</scope>
    <source>
        <strain evidence="1 2">INRA-310</strain>
    </source>
</reference>
<accession>W2PIL9</accession>
<dbReference type="GeneID" id="20192787"/>
<dbReference type="AlphaFoldDB" id="W2PIL9"/>
<evidence type="ECO:0000313" key="2">
    <source>
        <dbReference type="Proteomes" id="UP000018817"/>
    </source>
</evidence>
<reference evidence="2" key="1">
    <citation type="submission" date="2011-12" db="EMBL/GenBank/DDBJ databases">
        <authorList>
            <consortium name="The Broad Institute Genome Sequencing Platform"/>
            <person name="Russ C."/>
            <person name="Tyler B."/>
            <person name="Panabieres F."/>
            <person name="Shan W."/>
            <person name="Tripathy S."/>
            <person name="Grunwald N."/>
            <person name="Machado M."/>
            <person name="Young S.K."/>
            <person name="Zeng Q."/>
            <person name="Gargeya S."/>
            <person name="Fitzgerald M."/>
            <person name="Haas B."/>
            <person name="Abouelleil A."/>
            <person name="Alvarado L."/>
            <person name="Arachchi H.M."/>
            <person name="Berlin A."/>
            <person name="Chapman S.B."/>
            <person name="Gearin G."/>
            <person name="Goldberg J."/>
            <person name="Griggs A."/>
            <person name="Gujja S."/>
            <person name="Hansen M."/>
            <person name="Heiman D."/>
            <person name="Howarth C."/>
            <person name="Larimer J."/>
            <person name="Lui A."/>
            <person name="MacDonald P.J.P."/>
            <person name="McCowen C."/>
            <person name="Montmayeur A."/>
            <person name="Murphy C."/>
            <person name="Neiman D."/>
            <person name="Pearson M."/>
            <person name="Priest M."/>
            <person name="Roberts A."/>
            <person name="Saif S."/>
            <person name="Shea T."/>
            <person name="Sisk P."/>
            <person name="Stolte C."/>
            <person name="Sykes S."/>
            <person name="Wortman J."/>
            <person name="Nusbaum C."/>
            <person name="Birren B."/>
        </authorList>
    </citation>
    <scope>NUCLEOTIDE SEQUENCE [LARGE SCALE GENOMIC DNA]</scope>
    <source>
        <strain evidence="2">INRA-310</strain>
    </source>
</reference>
<sequence>MELSYGSRITHQFEVIGNTRDGMVIGRDLLSELGIIVNFRDGMVEWNGNTVSVSTGQKVSNPDKPPKKQLPVELKEVGIAEEVKEINDTSVKPKEMIGDEEIDQVTYEKVVKLLNVFETLYKEHLGKMKMPDYVLPVTESFKPVHARPYSIQDLKKRLPIRKYTSLLRWMY</sequence>
<dbReference type="OMA" id="RITHQFE"/>
<dbReference type="RefSeq" id="XP_008913879.1">
    <property type="nucleotide sequence ID" value="XM_008915631.1"/>
</dbReference>
<name>W2PIL9_PHYN3</name>
<dbReference type="OrthoDB" id="128750at2759"/>